<accession>A0ACB8CAI6</accession>
<organism evidence="1 2">
    <name type="scientific">Dermacentor silvarum</name>
    <name type="common">Tick</name>
    <dbReference type="NCBI Taxonomy" id="543639"/>
    <lineage>
        <taxon>Eukaryota</taxon>
        <taxon>Metazoa</taxon>
        <taxon>Ecdysozoa</taxon>
        <taxon>Arthropoda</taxon>
        <taxon>Chelicerata</taxon>
        <taxon>Arachnida</taxon>
        <taxon>Acari</taxon>
        <taxon>Parasitiformes</taxon>
        <taxon>Ixodida</taxon>
        <taxon>Ixodoidea</taxon>
        <taxon>Ixodidae</taxon>
        <taxon>Rhipicephalinae</taxon>
        <taxon>Dermacentor</taxon>
    </lineage>
</organism>
<gene>
    <name evidence="1" type="ORF">HPB49_017603</name>
</gene>
<proteinExistence type="predicted"/>
<keyword evidence="2" id="KW-1185">Reference proteome</keyword>
<evidence type="ECO:0000313" key="2">
    <source>
        <dbReference type="Proteomes" id="UP000821865"/>
    </source>
</evidence>
<dbReference type="EMBL" id="CM023477">
    <property type="protein sequence ID" value="KAH7937922.1"/>
    <property type="molecule type" value="Genomic_DNA"/>
</dbReference>
<protein>
    <submittedName>
        <fullName evidence="1">Uncharacterized protein</fullName>
    </submittedName>
</protein>
<evidence type="ECO:0000313" key="1">
    <source>
        <dbReference type="EMBL" id="KAH7937922.1"/>
    </source>
</evidence>
<sequence length="247" mass="27583">MPKRSGIFDLLSASNNELSKLNDALEEHIADDELEGEYVTAAEYNDQAISMLTEIRCKIDALERADSTAETASQNPSPTVPHAMPRIGPRLPNLDMLTFKGDIHKWAAFWEQFEQTVHLNNAISTTTKFFYLWHYLAGEAAAAIAGLPNSEACDADAVELLKERFGDRKRTVQHHLTALRHLPHAKSGSDVRGLRQLYDAAQLNIRCLTGLNVFTVSFSAMLIDILQKALPYEIVLARKAESDFTRT</sequence>
<name>A0ACB8CAI6_DERSI</name>
<dbReference type="Proteomes" id="UP000821865">
    <property type="component" value="Chromosome 8"/>
</dbReference>
<comment type="caution">
    <text evidence="1">The sequence shown here is derived from an EMBL/GenBank/DDBJ whole genome shotgun (WGS) entry which is preliminary data.</text>
</comment>
<reference evidence="1" key="1">
    <citation type="submission" date="2020-05" db="EMBL/GenBank/DDBJ databases">
        <title>Large-scale comparative analyses of tick genomes elucidate their genetic diversity and vector capacities.</title>
        <authorList>
            <person name="Jia N."/>
            <person name="Wang J."/>
            <person name="Shi W."/>
            <person name="Du L."/>
            <person name="Sun Y."/>
            <person name="Zhan W."/>
            <person name="Jiang J."/>
            <person name="Wang Q."/>
            <person name="Zhang B."/>
            <person name="Ji P."/>
            <person name="Sakyi L.B."/>
            <person name="Cui X."/>
            <person name="Yuan T."/>
            <person name="Jiang B."/>
            <person name="Yang W."/>
            <person name="Lam T.T.-Y."/>
            <person name="Chang Q."/>
            <person name="Ding S."/>
            <person name="Wang X."/>
            <person name="Zhu J."/>
            <person name="Ruan X."/>
            <person name="Zhao L."/>
            <person name="Wei J."/>
            <person name="Que T."/>
            <person name="Du C."/>
            <person name="Cheng J."/>
            <person name="Dai P."/>
            <person name="Han X."/>
            <person name="Huang E."/>
            <person name="Gao Y."/>
            <person name="Liu J."/>
            <person name="Shao H."/>
            <person name="Ye R."/>
            <person name="Li L."/>
            <person name="Wei W."/>
            <person name="Wang X."/>
            <person name="Wang C."/>
            <person name="Yang T."/>
            <person name="Huo Q."/>
            <person name="Li W."/>
            <person name="Guo W."/>
            <person name="Chen H."/>
            <person name="Zhou L."/>
            <person name="Ni X."/>
            <person name="Tian J."/>
            <person name="Zhou Y."/>
            <person name="Sheng Y."/>
            <person name="Liu T."/>
            <person name="Pan Y."/>
            <person name="Xia L."/>
            <person name="Li J."/>
            <person name="Zhao F."/>
            <person name="Cao W."/>
        </authorList>
    </citation>
    <scope>NUCLEOTIDE SEQUENCE</scope>
    <source>
        <strain evidence="1">Dsil-2018</strain>
    </source>
</reference>